<dbReference type="Proteomes" id="UP000287168">
    <property type="component" value="Unassembled WGS sequence"/>
</dbReference>
<sequence length="135" mass="15060">MALRFARFALLALPALVAACGTPQERCIRRGTEDLRTLNSLIAESEATLSRGYALVDVETTRMSWEQCGWYRPRKEGAAPEPRMCWRAVPDTVTRPLSVNLDAERAKLQSMKVKQRQLQAAASPVIAACRAQFPE</sequence>
<evidence type="ECO:0000256" key="1">
    <source>
        <dbReference type="SAM" id="SignalP"/>
    </source>
</evidence>
<feature type="signal peptide" evidence="1">
    <location>
        <begin position="1"/>
        <end position="18"/>
    </location>
</feature>
<reference evidence="2 3" key="1">
    <citation type="journal article" date="2015" name="Int. J. Syst. Evol. Microbiol.">
        <title>Gemmobacter intermedius sp. nov., isolated from a white stork (Ciconia ciconia).</title>
        <authorList>
            <person name="Kampfer P."/>
            <person name="Jerzak L."/>
            <person name="Wilharm G."/>
            <person name="Golke J."/>
            <person name="Busse H.J."/>
            <person name="Glaeser S.P."/>
        </authorList>
    </citation>
    <scope>NUCLEOTIDE SEQUENCE [LARGE SCALE GENOMIC DNA]</scope>
    <source>
        <strain evidence="2 3">119/4</strain>
    </source>
</reference>
<dbReference type="OrthoDB" id="7875456at2"/>
<keyword evidence="3" id="KW-1185">Reference proteome</keyword>
<organism evidence="2 3">
    <name type="scientific">Falsigemmobacter intermedius</name>
    <dbReference type="NCBI Taxonomy" id="1553448"/>
    <lineage>
        <taxon>Bacteria</taxon>
        <taxon>Pseudomonadati</taxon>
        <taxon>Pseudomonadota</taxon>
        <taxon>Alphaproteobacteria</taxon>
        <taxon>Rhodobacterales</taxon>
        <taxon>Paracoccaceae</taxon>
        <taxon>Falsigemmobacter</taxon>
    </lineage>
</organism>
<name>A0A444MGI2_9RHOB</name>
<proteinExistence type="predicted"/>
<feature type="chain" id="PRO_5019015951" description="Excinuclease ABC subunit B" evidence="1">
    <location>
        <begin position="19"/>
        <end position="135"/>
    </location>
</feature>
<evidence type="ECO:0008006" key="4">
    <source>
        <dbReference type="Google" id="ProtNLM"/>
    </source>
</evidence>
<evidence type="ECO:0000313" key="3">
    <source>
        <dbReference type="Proteomes" id="UP000287168"/>
    </source>
</evidence>
<dbReference type="AlphaFoldDB" id="A0A444MGI2"/>
<dbReference type="RefSeq" id="WP_128486180.1">
    <property type="nucleotide sequence ID" value="NZ_JBHLXB010000011.1"/>
</dbReference>
<comment type="caution">
    <text evidence="2">The sequence shown here is derived from an EMBL/GenBank/DDBJ whole genome shotgun (WGS) entry which is preliminary data.</text>
</comment>
<keyword evidence="1" id="KW-0732">Signal</keyword>
<protein>
    <recommendedName>
        <fullName evidence="4">Excinuclease ABC subunit B</fullName>
    </recommendedName>
</protein>
<dbReference type="PROSITE" id="PS51257">
    <property type="entry name" value="PROKAR_LIPOPROTEIN"/>
    <property type="match status" value="1"/>
</dbReference>
<evidence type="ECO:0000313" key="2">
    <source>
        <dbReference type="EMBL" id="RWY45461.1"/>
    </source>
</evidence>
<accession>A0A444MGI2</accession>
<dbReference type="EMBL" id="SBLC01000001">
    <property type="protein sequence ID" value="RWY45461.1"/>
    <property type="molecule type" value="Genomic_DNA"/>
</dbReference>
<gene>
    <name evidence="2" type="ORF">EP867_00065</name>
</gene>